<comment type="subcellular location">
    <subcellularLocation>
        <location evidence="1">Cell membrane</location>
        <topology evidence="1">Multi-pass membrane protein</topology>
    </subcellularLocation>
</comment>
<evidence type="ECO:0000256" key="3">
    <source>
        <dbReference type="ARBA" id="ARBA00022475"/>
    </source>
</evidence>
<evidence type="ECO:0000256" key="5">
    <source>
        <dbReference type="ARBA" id="ARBA00022989"/>
    </source>
</evidence>
<comment type="caution">
    <text evidence="8">The sequence shown here is derived from an EMBL/GenBank/DDBJ whole genome shotgun (WGS) entry which is preliminary data.</text>
</comment>
<sequence>MNLYVNFLIYLGVALLLLLIGMILFEKSTTKINEFQLIREKNISAALSLGGKLIGLAFVLGSSIENSISLLDMVIWGAIGIVAQIITFIIAELVTIRFSINQAIKEDNRAVGVILFTLSISVGWVVAKCLTY</sequence>
<reference evidence="8 9" key="1">
    <citation type="submission" date="2024-03" db="EMBL/GenBank/DDBJ databases">
        <title>Bacilli Hybrid Assemblies.</title>
        <authorList>
            <person name="Kovac J."/>
        </authorList>
    </citation>
    <scope>NUCLEOTIDE SEQUENCE [LARGE SCALE GENOMIC DNA]</scope>
    <source>
        <strain evidence="8 9">FSL M8-0022</strain>
    </source>
</reference>
<dbReference type="RefSeq" id="WP_342019554.1">
    <property type="nucleotide sequence ID" value="NZ_JBBYAK010000001.1"/>
</dbReference>
<feature type="transmembrane region" description="Helical" evidence="7">
    <location>
        <begin position="76"/>
        <end position="98"/>
    </location>
</feature>
<evidence type="ECO:0000313" key="8">
    <source>
        <dbReference type="EMBL" id="MEL3955943.1"/>
    </source>
</evidence>
<protein>
    <submittedName>
        <fullName evidence="8">DUF350 domain-containing protein</fullName>
    </submittedName>
</protein>
<evidence type="ECO:0000256" key="6">
    <source>
        <dbReference type="ARBA" id="ARBA00023136"/>
    </source>
</evidence>
<feature type="transmembrane region" description="Helical" evidence="7">
    <location>
        <begin position="45"/>
        <end position="64"/>
    </location>
</feature>
<accession>A0ABU9JSY4</accession>
<keyword evidence="5 7" id="KW-1133">Transmembrane helix</keyword>
<dbReference type="PANTHER" id="PTHR40043:SF1">
    <property type="entry name" value="UPF0719 INNER MEMBRANE PROTEIN YJFL"/>
    <property type="match status" value="1"/>
</dbReference>
<keyword evidence="3" id="KW-1003">Cell membrane</keyword>
<keyword evidence="4 7" id="KW-0812">Transmembrane</keyword>
<keyword evidence="9" id="KW-1185">Reference proteome</keyword>
<evidence type="ECO:0000256" key="2">
    <source>
        <dbReference type="ARBA" id="ARBA00005779"/>
    </source>
</evidence>
<proteinExistence type="inferred from homology"/>
<comment type="similarity">
    <text evidence="2">Belongs to the UPF0719 family.</text>
</comment>
<keyword evidence="6 7" id="KW-0472">Membrane</keyword>
<evidence type="ECO:0000256" key="4">
    <source>
        <dbReference type="ARBA" id="ARBA00022692"/>
    </source>
</evidence>
<feature type="transmembrane region" description="Helical" evidence="7">
    <location>
        <begin position="6"/>
        <end position="25"/>
    </location>
</feature>
<feature type="transmembrane region" description="Helical" evidence="7">
    <location>
        <begin position="110"/>
        <end position="127"/>
    </location>
</feature>
<evidence type="ECO:0000256" key="7">
    <source>
        <dbReference type="SAM" id="Phobius"/>
    </source>
</evidence>
<dbReference type="Pfam" id="PF03994">
    <property type="entry name" value="DUF350"/>
    <property type="match status" value="1"/>
</dbReference>
<organism evidence="8 9">
    <name type="scientific">Caldifermentibacillus hisashii</name>
    <dbReference type="NCBI Taxonomy" id="996558"/>
    <lineage>
        <taxon>Bacteria</taxon>
        <taxon>Bacillati</taxon>
        <taxon>Bacillota</taxon>
        <taxon>Bacilli</taxon>
        <taxon>Bacillales</taxon>
        <taxon>Bacillaceae</taxon>
        <taxon>Caldifermentibacillus</taxon>
    </lineage>
</organism>
<evidence type="ECO:0000313" key="9">
    <source>
        <dbReference type="Proteomes" id="UP001459714"/>
    </source>
</evidence>
<evidence type="ECO:0000256" key="1">
    <source>
        <dbReference type="ARBA" id="ARBA00004651"/>
    </source>
</evidence>
<dbReference type="EMBL" id="JBBYAK010000001">
    <property type="protein sequence ID" value="MEL3955943.1"/>
    <property type="molecule type" value="Genomic_DNA"/>
</dbReference>
<dbReference type="PANTHER" id="PTHR40043">
    <property type="entry name" value="UPF0719 INNER MEMBRANE PROTEIN YJFL"/>
    <property type="match status" value="1"/>
</dbReference>
<gene>
    <name evidence="8" type="ORF">NST17_01705</name>
</gene>
<name>A0ABU9JSY4_9BACI</name>
<dbReference type="Proteomes" id="UP001459714">
    <property type="component" value="Unassembled WGS sequence"/>
</dbReference>
<dbReference type="InterPro" id="IPR007140">
    <property type="entry name" value="DUF350"/>
</dbReference>